<protein>
    <recommendedName>
        <fullName evidence="2">DUF1559 domain-containing protein</fullName>
    </recommendedName>
</protein>
<dbReference type="AlphaFoldDB" id="A0A225DQY9"/>
<dbReference type="Pfam" id="PF07596">
    <property type="entry name" value="SBP_bac_10"/>
    <property type="match status" value="1"/>
</dbReference>
<dbReference type="PANTHER" id="PTHR30093">
    <property type="entry name" value="GENERAL SECRETION PATHWAY PROTEIN G"/>
    <property type="match status" value="1"/>
</dbReference>
<dbReference type="InterPro" id="IPR012902">
    <property type="entry name" value="N_methyl_site"/>
</dbReference>
<keyword evidence="1" id="KW-0812">Transmembrane</keyword>
<dbReference type="SUPFAM" id="SSF54523">
    <property type="entry name" value="Pili subunits"/>
    <property type="match status" value="1"/>
</dbReference>
<evidence type="ECO:0000259" key="2">
    <source>
        <dbReference type="Pfam" id="PF07596"/>
    </source>
</evidence>
<name>A0A225DQY9_9BACT</name>
<proteinExistence type="predicted"/>
<accession>A0A225DQY9</accession>
<comment type="caution">
    <text evidence="3">The sequence shown here is derived from an EMBL/GenBank/DDBJ whole genome shotgun (WGS) entry which is preliminary data.</text>
</comment>
<sequence length="309" mass="32229">MEVTSPRPQTPVRTGFTLIELLVVIAIIAILIGLLLPAVQKVREAAARSTCSNNLKQLAIAAHNYQSTYNRLPAYFLDYSNPGSGATATYQVFVSLLPFIEQQAVATTFGTPLANLQTAGTNIGHRAVLKTFACPSDTGYGTGLGQGDWASSCYASNFQVFGNPSAGDTAPGNANGSPNIASTFSDGTSNTIMFAEKTTQLNGSWCLWAHGGWNNSYGPTFAYGSANGLTNYSTGMSSSTGYVGASSLFQVQPKPGTGDPGKASTPHTGVILVGMSDGSVKNLTSSIDPANTWWPLCTPSQGDLPSGNF</sequence>
<dbReference type="InterPro" id="IPR011453">
    <property type="entry name" value="DUF1559"/>
</dbReference>
<dbReference type="Pfam" id="PF07963">
    <property type="entry name" value="N_methyl"/>
    <property type="match status" value="1"/>
</dbReference>
<organism evidence="3 4">
    <name type="scientific">Fimbriiglobus ruber</name>
    <dbReference type="NCBI Taxonomy" id="1908690"/>
    <lineage>
        <taxon>Bacteria</taxon>
        <taxon>Pseudomonadati</taxon>
        <taxon>Planctomycetota</taxon>
        <taxon>Planctomycetia</taxon>
        <taxon>Gemmatales</taxon>
        <taxon>Gemmataceae</taxon>
        <taxon>Fimbriiglobus</taxon>
    </lineage>
</organism>
<gene>
    <name evidence="3" type="ORF">FRUB_05846</name>
</gene>
<dbReference type="Gene3D" id="3.30.700.10">
    <property type="entry name" value="Glycoprotein, Type 4 Pilin"/>
    <property type="match status" value="1"/>
</dbReference>
<keyword evidence="4" id="KW-1185">Reference proteome</keyword>
<dbReference type="EMBL" id="NIDE01000009">
    <property type="protein sequence ID" value="OWK39956.1"/>
    <property type="molecule type" value="Genomic_DNA"/>
</dbReference>
<keyword evidence="1" id="KW-0472">Membrane</keyword>
<keyword evidence="1" id="KW-1133">Transmembrane helix</keyword>
<reference evidence="4" key="1">
    <citation type="submission" date="2017-06" db="EMBL/GenBank/DDBJ databases">
        <title>Genome analysis of Fimbriiglobus ruber SP5, the first member of the order Planctomycetales with confirmed chitinolytic capability.</title>
        <authorList>
            <person name="Ravin N.V."/>
            <person name="Rakitin A.L."/>
            <person name="Ivanova A.A."/>
            <person name="Beletsky A.V."/>
            <person name="Kulichevskaya I.S."/>
            <person name="Mardanov A.V."/>
            <person name="Dedysh S.N."/>
        </authorList>
    </citation>
    <scope>NUCLEOTIDE SEQUENCE [LARGE SCALE GENOMIC DNA]</scope>
    <source>
        <strain evidence="4">SP5</strain>
    </source>
</reference>
<feature type="transmembrane region" description="Helical" evidence="1">
    <location>
        <begin position="16"/>
        <end position="39"/>
    </location>
</feature>
<feature type="domain" description="DUF1559" evidence="2">
    <location>
        <begin position="40"/>
        <end position="289"/>
    </location>
</feature>
<evidence type="ECO:0000313" key="4">
    <source>
        <dbReference type="Proteomes" id="UP000214646"/>
    </source>
</evidence>
<dbReference type="InterPro" id="IPR045584">
    <property type="entry name" value="Pilin-like"/>
</dbReference>
<dbReference type="PROSITE" id="PS00409">
    <property type="entry name" value="PROKAR_NTER_METHYL"/>
    <property type="match status" value="1"/>
</dbReference>
<evidence type="ECO:0000313" key="3">
    <source>
        <dbReference type="EMBL" id="OWK39956.1"/>
    </source>
</evidence>
<dbReference type="Proteomes" id="UP000214646">
    <property type="component" value="Unassembled WGS sequence"/>
</dbReference>
<dbReference type="NCBIfam" id="TIGR02532">
    <property type="entry name" value="IV_pilin_GFxxxE"/>
    <property type="match status" value="1"/>
</dbReference>
<evidence type="ECO:0000256" key="1">
    <source>
        <dbReference type="SAM" id="Phobius"/>
    </source>
</evidence>
<dbReference type="PANTHER" id="PTHR30093:SF2">
    <property type="entry name" value="TYPE II SECRETION SYSTEM PROTEIN H"/>
    <property type="match status" value="1"/>
</dbReference>